<evidence type="ECO:0000313" key="12">
    <source>
        <dbReference type="Proteomes" id="UP000578531"/>
    </source>
</evidence>
<dbReference type="InterPro" id="IPR013083">
    <property type="entry name" value="Znf_RING/FYVE/PHD"/>
</dbReference>
<dbReference type="RefSeq" id="XP_037169009.1">
    <property type="nucleotide sequence ID" value="XM_037304214.1"/>
</dbReference>
<comment type="pathway">
    <text evidence="1">Protein modification; protein ubiquitination.</text>
</comment>
<dbReference type="InterPro" id="IPR002867">
    <property type="entry name" value="IBR_dom"/>
</dbReference>
<evidence type="ECO:0000259" key="9">
    <source>
        <dbReference type="PROSITE" id="PS50103"/>
    </source>
</evidence>
<keyword evidence="6" id="KW-0833">Ubl conjugation pathway</keyword>
<evidence type="ECO:0000256" key="7">
    <source>
        <dbReference type="ARBA" id="ARBA00022833"/>
    </source>
</evidence>
<feature type="zinc finger region" description="C3H1-type" evidence="8">
    <location>
        <begin position="1"/>
        <end position="27"/>
    </location>
</feature>
<feature type="domain" description="RING-type" evidence="10">
    <location>
        <begin position="636"/>
        <end position="847"/>
    </location>
</feature>
<dbReference type="GeneID" id="59283954"/>
<dbReference type="InterPro" id="IPR000571">
    <property type="entry name" value="Znf_CCCH"/>
</dbReference>
<dbReference type="InterPro" id="IPR036855">
    <property type="entry name" value="Znf_CCCH_sf"/>
</dbReference>
<dbReference type="SMART" id="SM00647">
    <property type="entry name" value="IBR"/>
    <property type="match status" value="2"/>
</dbReference>
<dbReference type="CDD" id="cd20335">
    <property type="entry name" value="BRcat_RBR"/>
    <property type="match status" value="1"/>
</dbReference>
<dbReference type="SUPFAM" id="SSF90229">
    <property type="entry name" value="CCCH zinc finger"/>
    <property type="match status" value="1"/>
</dbReference>
<dbReference type="PROSITE" id="PS50103">
    <property type="entry name" value="ZF_C3H1"/>
    <property type="match status" value="2"/>
</dbReference>
<dbReference type="GO" id="GO:0004842">
    <property type="term" value="F:ubiquitin-protein transferase activity"/>
    <property type="evidence" value="ECO:0007669"/>
    <property type="project" value="TreeGrafter"/>
</dbReference>
<keyword evidence="5 8" id="KW-0863">Zinc-finger</keyword>
<dbReference type="GO" id="GO:0008270">
    <property type="term" value="F:zinc ion binding"/>
    <property type="evidence" value="ECO:0007669"/>
    <property type="project" value="UniProtKB-KW"/>
</dbReference>
<evidence type="ECO:0000256" key="3">
    <source>
        <dbReference type="ARBA" id="ARBA00022723"/>
    </source>
</evidence>
<organism evidence="11 12">
    <name type="scientific">Letharia columbiana</name>
    <dbReference type="NCBI Taxonomy" id="112416"/>
    <lineage>
        <taxon>Eukaryota</taxon>
        <taxon>Fungi</taxon>
        <taxon>Dikarya</taxon>
        <taxon>Ascomycota</taxon>
        <taxon>Pezizomycotina</taxon>
        <taxon>Lecanoromycetes</taxon>
        <taxon>OSLEUM clade</taxon>
        <taxon>Lecanoromycetidae</taxon>
        <taxon>Lecanorales</taxon>
        <taxon>Lecanorineae</taxon>
        <taxon>Parmeliaceae</taxon>
        <taxon>Letharia</taxon>
    </lineage>
</organism>
<keyword evidence="2" id="KW-0808">Transferase</keyword>
<evidence type="ECO:0000256" key="5">
    <source>
        <dbReference type="ARBA" id="ARBA00022771"/>
    </source>
</evidence>
<dbReference type="Pfam" id="PF01485">
    <property type="entry name" value="IBR"/>
    <property type="match status" value="1"/>
</dbReference>
<evidence type="ECO:0000256" key="4">
    <source>
        <dbReference type="ARBA" id="ARBA00022737"/>
    </source>
</evidence>
<dbReference type="SUPFAM" id="SSF57850">
    <property type="entry name" value="RING/U-box"/>
    <property type="match status" value="3"/>
</dbReference>
<dbReference type="AlphaFoldDB" id="A0A8H6G3M9"/>
<dbReference type="Pfam" id="PF22191">
    <property type="entry name" value="IBR_1"/>
    <property type="match status" value="1"/>
</dbReference>
<dbReference type="PROSITE" id="PS51873">
    <property type="entry name" value="TRIAD"/>
    <property type="match status" value="1"/>
</dbReference>
<dbReference type="InterPro" id="IPR044066">
    <property type="entry name" value="TRIAD_supradom"/>
</dbReference>
<keyword evidence="7 8" id="KW-0862">Zinc</keyword>
<accession>A0A8H6G3M9</accession>
<dbReference type="Gene3D" id="1.20.120.1750">
    <property type="match status" value="1"/>
</dbReference>
<protein>
    <submittedName>
        <fullName evidence="11">Uncharacterized protein</fullName>
    </submittedName>
</protein>
<keyword evidence="12" id="KW-1185">Reference proteome</keyword>
<evidence type="ECO:0000256" key="1">
    <source>
        <dbReference type="ARBA" id="ARBA00004906"/>
    </source>
</evidence>
<dbReference type="Pfam" id="PF00097">
    <property type="entry name" value="zf-C3HC4"/>
    <property type="match status" value="1"/>
</dbReference>
<sequence>MGKKVCKFFALGTCTRGQACTYSHEVTSPGSLRPGAAPFVLSPPFTASPISPAETIGIPCRFHLLGRCNKGIECLYEHSDENILTSSDKQKAQPEAINAPPEPIHVRDTKIENSAIAAAEQSSREFEARNLQGASAMFGPGAQIHELEFPSEFSAVQVTSLQPGCDAEFFQGFMAALGETVPPSCIRVKAVTKPPSTVASVRLKDPGFAQRLKMKADGGVEENRTSEISVSILQVGIKSESSANRLQMNTVSCTWYKPSRTAWLHYNNTGKARAAEKFIAGRDFKIAGRKIQATLQIPEHDFRHRESTIISVQLGNLDASTSQPMIERHIPGHLTPVNVVMGKVSYSTSSHEAEDSVKALLNSVGPLAAWEPTSTMSATQVKAIARFQTAEHARKAVNQLSGQKMPQLANSRLFIHPLISVKFNVPKAMYSAIRGDVDHLKSQIWDAGHVHIKAYPPVDPTQKLIALRLYGEDAKAVAKAKTAFEKILAGDVAMNGDFGIWDDLFTQPGGLAYLKELSHTHQGYIYRDMRKHRLSLYGSAGSKEHIRSALIEKLNNLTEMTHYISLSAEDLTKALHGGFRRIVATLGKQKASLDIRQRPQIITITGSARDLETARALLDQDVASDLEDLALDKDIDQSDCAVCWTEAEDAYRTPCGHVYCGSCFASQCSSAGAGDLPVRCFGDSGNCLRVFEMPEIKNALPAEAFEQLLEDSFTTHVRTNPQSFQYCPTPDCQQIYRISPDGATFTCPACLTPICTTCQITSHDGLTCEAYKRIGTEGNEEFRIWKRENDVKDCPVCTVPIEKSYGCNHMECRNCKTHICWVCLETFDQGVKCYAHMQEVHGTLYEYVLERLPMPRLKGEAGTPGALDLVLGSETTGVSGSLEPGERMSLEDTGHTAALYRAGSRFAAPAARHANSVP</sequence>
<keyword evidence="3 8" id="KW-0479">Metal-binding</keyword>
<dbReference type="PANTHER" id="PTHR22770">
    <property type="entry name" value="UBIQUITIN CONJUGATING ENZYME 7 INTERACTING PROTEIN-RELATED"/>
    <property type="match status" value="1"/>
</dbReference>
<gene>
    <name evidence="11" type="ORF">HO173_002280</name>
</gene>
<keyword evidence="4" id="KW-0677">Repeat</keyword>
<evidence type="ECO:0000256" key="2">
    <source>
        <dbReference type="ARBA" id="ARBA00022679"/>
    </source>
</evidence>
<evidence type="ECO:0000256" key="8">
    <source>
        <dbReference type="PROSITE-ProRule" id="PRU00723"/>
    </source>
</evidence>
<evidence type="ECO:0000256" key="6">
    <source>
        <dbReference type="ARBA" id="ARBA00022786"/>
    </source>
</evidence>
<feature type="domain" description="C3H1-type" evidence="9">
    <location>
        <begin position="59"/>
        <end position="81"/>
    </location>
</feature>
<feature type="domain" description="C3H1-type" evidence="9">
    <location>
        <begin position="1"/>
        <end position="27"/>
    </location>
</feature>
<name>A0A8H6G3M9_9LECA</name>
<dbReference type="GO" id="GO:0043130">
    <property type="term" value="F:ubiquitin binding"/>
    <property type="evidence" value="ECO:0007669"/>
    <property type="project" value="TreeGrafter"/>
</dbReference>
<comment type="caution">
    <text evidence="11">The sequence shown here is derived from an EMBL/GenBank/DDBJ whole genome shotgun (WGS) entry which is preliminary data.</text>
</comment>
<dbReference type="OrthoDB" id="10009520at2759"/>
<dbReference type="InterPro" id="IPR051628">
    <property type="entry name" value="LUBAC_E3_Ligases"/>
</dbReference>
<dbReference type="GO" id="GO:0097039">
    <property type="term" value="P:protein linear polyubiquitination"/>
    <property type="evidence" value="ECO:0007669"/>
    <property type="project" value="TreeGrafter"/>
</dbReference>
<dbReference type="InterPro" id="IPR018957">
    <property type="entry name" value="Znf_C3HC4_RING-type"/>
</dbReference>
<dbReference type="CDD" id="cd22585">
    <property type="entry name" value="Rcat_RBR_DEAH12-like"/>
    <property type="match status" value="1"/>
</dbReference>
<dbReference type="SMART" id="SM00356">
    <property type="entry name" value="ZnF_C3H1"/>
    <property type="match status" value="2"/>
</dbReference>
<dbReference type="Gene3D" id="3.30.40.10">
    <property type="entry name" value="Zinc/RING finger domain, C3HC4 (zinc finger)"/>
    <property type="match status" value="1"/>
</dbReference>
<evidence type="ECO:0000313" key="11">
    <source>
        <dbReference type="EMBL" id="KAF6239734.1"/>
    </source>
</evidence>
<dbReference type="GO" id="GO:0043161">
    <property type="term" value="P:proteasome-mediated ubiquitin-dependent protein catabolic process"/>
    <property type="evidence" value="ECO:0007669"/>
    <property type="project" value="TreeGrafter"/>
</dbReference>
<evidence type="ECO:0000259" key="10">
    <source>
        <dbReference type="PROSITE" id="PS51873"/>
    </source>
</evidence>
<proteinExistence type="predicted"/>
<dbReference type="GO" id="GO:0000151">
    <property type="term" value="C:ubiquitin ligase complex"/>
    <property type="evidence" value="ECO:0007669"/>
    <property type="project" value="TreeGrafter"/>
</dbReference>
<feature type="zinc finger region" description="C3H1-type" evidence="8">
    <location>
        <begin position="59"/>
        <end position="81"/>
    </location>
</feature>
<dbReference type="EMBL" id="JACCJC010000005">
    <property type="protein sequence ID" value="KAF6239734.1"/>
    <property type="molecule type" value="Genomic_DNA"/>
</dbReference>
<dbReference type="Gene3D" id="4.10.1000.10">
    <property type="entry name" value="Zinc finger, CCCH-type"/>
    <property type="match status" value="1"/>
</dbReference>
<reference evidence="11 12" key="1">
    <citation type="journal article" date="2020" name="Genomics">
        <title>Complete, high-quality genomes from long-read metagenomic sequencing of two wolf lichen thalli reveals enigmatic genome architecture.</title>
        <authorList>
            <person name="McKenzie S.K."/>
            <person name="Walston R.F."/>
            <person name="Allen J.L."/>
        </authorList>
    </citation>
    <scope>NUCLEOTIDE SEQUENCE [LARGE SCALE GENOMIC DNA]</scope>
    <source>
        <strain evidence="11">WasteWater2</strain>
    </source>
</reference>
<dbReference type="PANTHER" id="PTHR22770:SF13">
    <property type="entry name" value="RING-TYPE DOMAIN-CONTAINING PROTEIN"/>
    <property type="match status" value="1"/>
</dbReference>
<dbReference type="Proteomes" id="UP000578531">
    <property type="component" value="Unassembled WGS sequence"/>
</dbReference>